<feature type="compositionally biased region" description="Low complexity" evidence="1">
    <location>
        <begin position="37"/>
        <end position="55"/>
    </location>
</feature>
<proteinExistence type="predicted"/>
<sequence length="172" mass="18421">METIPRAIAPRGSLNSLPGHLQSTSLGDALLQPGRPAWAAARPRAGPRRVSASPGRGRGRPSPRPASPRVGARLRLLLAPLPRGAAGGASCAAARLVRMRSVLLPAFLLLALAFRRLRTGLFGFVVLLLVGRQSVLNCVNEKSLIGTSKRTLHPTHRSHCFCPRLSTFCLFK</sequence>
<dbReference type="AlphaFoldDB" id="A0A480ILM5"/>
<dbReference type="EMBL" id="DQIR01084580">
    <property type="protein sequence ID" value="HDA40056.1"/>
    <property type="molecule type" value="Transcribed_RNA"/>
</dbReference>
<feature type="region of interest" description="Disordered" evidence="1">
    <location>
        <begin position="37"/>
        <end position="68"/>
    </location>
</feature>
<accession>A0A480ILM5</accession>
<organism evidence="2">
    <name type="scientific">Sus scrofa</name>
    <name type="common">Pig</name>
    <dbReference type="NCBI Taxonomy" id="9823"/>
    <lineage>
        <taxon>Eukaryota</taxon>
        <taxon>Metazoa</taxon>
        <taxon>Chordata</taxon>
        <taxon>Craniata</taxon>
        <taxon>Vertebrata</taxon>
        <taxon>Euteleostomi</taxon>
        <taxon>Mammalia</taxon>
        <taxon>Eutheria</taxon>
        <taxon>Laurasiatheria</taxon>
        <taxon>Artiodactyla</taxon>
        <taxon>Suina</taxon>
        <taxon>Suidae</taxon>
        <taxon>Sus</taxon>
    </lineage>
</organism>
<name>A0A480ILM5_PIG</name>
<evidence type="ECO:0000313" key="2">
    <source>
        <dbReference type="EMBL" id="HDA37891.1"/>
    </source>
</evidence>
<evidence type="ECO:0000256" key="1">
    <source>
        <dbReference type="SAM" id="MobiDB-lite"/>
    </source>
</evidence>
<reference evidence="2" key="1">
    <citation type="journal article" date="2019" name="PeerJ">
        <title>Genes of the pig, Sus scrofa, reconstructed with EvidentialGene.</title>
        <authorList>
            <person name="Gilbert D.G."/>
        </authorList>
    </citation>
    <scope>NUCLEOTIDE SEQUENCE</scope>
</reference>
<dbReference type="EMBL" id="DQIR01082415">
    <property type="protein sequence ID" value="HDA37891.1"/>
    <property type="molecule type" value="Transcribed_RNA"/>
</dbReference>
<feature type="region of interest" description="Disordered" evidence="1">
    <location>
        <begin position="1"/>
        <end position="20"/>
    </location>
</feature>
<protein>
    <submittedName>
        <fullName evidence="2">Uncharacterized protein</fullName>
    </submittedName>
</protein>